<dbReference type="AlphaFoldDB" id="A0A2M8EWP7"/>
<dbReference type="NCBIfam" id="TIGR02436">
    <property type="entry name" value="four helix bundle protein"/>
    <property type="match status" value="1"/>
</dbReference>
<name>A0A2M8EWP7_9BACT</name>
<comment type="caution">
    <text evidence="1">The sequence shown here is derived from an EMBL/GenBank/DDBJ whole genome shotgun (WGS) entry which is preliminary data.</text>
</comment>
<sequence length="126" mass="14402">MIEKISHFTDLIVWKEAHAMILVIYAITKKYPSDEKFSLSNQMRRAAISITSNIAEGFGRLGKKDKAQFYLIARGSLIELENQLIISKDLKYLNVNDFKSIESNVMSVHRLLNGLIKATINNKHVH</sequence>
<evidence type="ECO:0000313" key="1">
    <source>
        <dbReference type="EMBL" id="PJC30292.1"/>
    </source>
</evidence>
<dbReference type="SUPFAM" id="SSF158446">
    <property type="entry name" value="IVS-encoded protein-like"/>
    <property type="match status" value="1"/>
</dbReference>
<dbReference type="Pfam" id="PF05635">
    <property type="entry name" value="23S_rRNA_IVP"/>
    <property type="match status" value="1"/>
</dbReference>
<dbReference type="Gene3D" id="1.20.1440.60">
    <property type="entry name" value="23S rRNA-intervening sequence"/>
    <property type="match status" value="1"/>
</dbReference>
<dbReference type="InterPro" id="IPR036583">
    <property type="entry name" value="23S_rRNA_IVS_sf"/>
</dbReference>
<dbReference type="CDD" id="cd16377">
    <property type="entry name" value="23S_rRNA_IVP_like"/>
    <property type="match status" value="1"/>
</dbReference>
<reference evidence="2" key="1">
    <citation type="submission" date="2017-09" db="EMBL/GenBank/DDBJ databases">
        <title>Depth-based differentiation of microbial function through sediment-hosted aquifers and enrichment of novel symbionts in the deep terrestrial subsurface.</title>
        <authorList>
            <person name="Probst A.J."/>
            <person name="Ladd B."/>
            <person name="Jarett J.K."/>
            <person name="Geller-Mcgrath D.E."/>
            <person name="Sieber C.M.K."/>
            <person name="Emerson J.B."/>
            <person name="Anantharaman K."/>
            <person name="Thomas B.C."/>
            <person name="Malmstrom R."/>
            <person name="Stieglmeier M."/>
            <person name="Klingl A."/>
            <person name="Woyke T."/>
            <person name="Ryan C.M."/>
            <person name="Banfield J.F."/>
        </authorList>
    </citation>
    <scope>NUCLEOTIDE SEQUENCE [LARGE SCALE GENOMIC DNA]</scope>
</reference>
<organism evidence="1 2">
    <name type="scientific">Candidatus Roizmanbacteria bacterium CG_4_9_14_0_2_um_filter_39_13</name>
    <dbReference type="NCBI Taxonomy" id="1974839"/>
    <lineage>
        <taxon>Bacteria</taxon>
        <taxon>Candidatus Roizmaniibacteriota</taxon>
    </lineage>
</organism>
<dbReference type="InterPro" id="IPR012657">
    <property type="entry name" value="23S_rRNA-intervening_sequence"/>
</dbReference>
<dbReference type="PANTHER" id="PTHR38471">
    <property type="entry name" value="FOUR HELIX BUNDLE PROTEIN"/>
    <property type="match status" value="1"/>
</dbReference>
<proteinExistence type="predicted"/>
<dbReference type="Proteomes" id="UP000231383">
    <property type="component" value="Unassembled WGS sequence"/>
</dbReference>
<evidence type="ECO:0000313" key="2">
    <source>
        <dbReference type="Proteomes" id="UP000231383"/>
    </source>
</evidence>
<dbReference type="EMBL" id="PFSC01000166">
    <property type="protein sequence ID" value="PJC30292.1"/>
    <property type="molecule type" value="Genomic_DNA"/>
</dbReference>
<gene>
    <name evidence="1" type="ORF">CO051_06460</name>
</gene>
<protein>
    <submittedName>
        <fullName evidence="1">Four helix bundle protein</fullName>
    </submittedName>
</protein>
<dbReference type="PANTHER" id="PTHR38471:SF2">
    <property type="entry name" value="FOUR HELIX BUNDLE PROTEIN"/>
    <property type="match status" value="1"/>
</dbReference>
<accession>A0A2M8EWP7</accession>